<dbReference type="PANTHER" id="PTHR34474:SF2">
    <property type="entry name" value="SIGNAL TRANSDUCTION PROTEIN TRAP"/>
    <property type="match status" value="1"/>
</dbReference>
<evidence type="ECO:0000313" key="3">
    <source>
        <dbReference type="Proteomes" id="UP001458946"/>
    </source>
</evidence>
<evidence type="ECO:0000259" key="1">
    <source>
        <dbReference type="PROSITE" id="PS51725"/>
    </source>
</evidence>
<dbReference type="Proteomes" id="UP001458946">
    <property type="component" value="Unassembled WGS sequence"/>
</dbReference>
<comment type="caution">
    <text evidence="2">The sequence shown here is derived from an EMBL/GenBank/DDBJ whole genome shotgun (WGS) entry which is preliminary data.</text>
</comment>
<dbReference type="PANTHER" id="PTHR34474">
    <property type="entry name" value="SIGNAL TRANSDUCTION PROTEIN TRAP"/>
    <property type="match status" value="1"/>
</dbReference>
<keyword evidence="3" id="KW-1185">Reference proteome</keyword>
<dbReference type="Pfam" id="PF03992">
    <property type="entry name" value="ABM"/>
    <property type="match status" value="1"/>
</dbReference>
<reference evidence="2 3" key="1">
    <citation type="submission" date="2024-02" db="EMBL/GenBank/DDBJ databases">
        <title>Deinococcus xinjiangensis NBRC 107630.</title>
        <authorList>
            <person name="Ichikawa N."/>
            <person name="Katano-Makiyama Y."/>
            <person name="Hidaka K."/>
        </authorList>
    </citation>
    <scope>NUCLEOTIDE SEQUENCE [LARGE SCALE GENOMIC DNA]</scope>
    <source>
        <strain evidence="2 3">NBRC 107630</strain>
    </source>
</reference>
<dbReference type="SUPFAM" id="SSF54909">
    <property type="entry name" value="Dimeric alpha+beta barrel"/>
    <property type="match status" value="1"/>
</dbReference>
<dbReference type="EMBL" id="BAABRN010000034">
    <property type="protein sequence ID" value="GAA5502975.1"/>
    <property type="molecule type" value="Genomic_DNA"/>
</dbReference>
<dbReference type="InterPro" id="IPR011008">
    <property type="entry name" value="Dimeric_a/b-barrel"/>
</dbReference>
<accession>A0ABP9VEI5</accession>
<proteinExistence type="predicted"/>
<sequence>MIAVANRIFVHPDYHEAFTARFRARPRQVDTRLGFLHSHILRPTVAGEPFVVLSFWESREAFEAWRTSPNFKEGHKGASTLPPEAFSAPNVLEIHEVVGD</sequence>
<dbReference type="InterPro" id="IPR050404">
    <property type="entry name" value="Heme-degrading_MO"/>
</dbReference>
<name>A0ABP9VEI5_9DEIO</name>
<dbReference type="RefSeq" id="WP_353542947.1">
    <property type="nucleotide sequence ID" value="NZ_BAABRN010000034.1"/>
</dbReference>
<dbReference type="PROSITE" id="PS51725">
    <property type="entry name" value="ABM"/>
    <property type="match status" value="1"/>
</dbReference>
<dbReference type="InterPro" id="IPR007138">
    <property type="entry name" value="ABM_dom"/>
</dbReference>
<gene>
    <name evidence="2" type="primary">isdG_1</name>
    <name evidence="2" type="ORF">Dxin01_02722</name>
</gene>
<dbReference type="Gene3D" id="3.30.70.100">
    <property type="match status" value="1"/>
</dbReference>
<organism evidence="2 3">
    <name type="scientific">Deinococcus xinjiangensis</name>
    <dbReference type="NCBI Taxonomy" id="457454"/>
    <lineage>
        <taxon>Bacteria</taxon>
        <taxon>Thermotogati</taxon>
        <taxon>Deinococcota</taxon>
        <taxon>Deinococci</taxon>
        <taxon>Deinococcales</taxon>
        <taxon>Deinococcaceae</taxon>
        <taxon>Deinococcus</taxon>
    </lineage>
</organism>
<evidence type="ECO:0000313" key="2">
    <source>
        <dbReference type="EMBL" id="GAA5502975.1"/>
    </source>
</evidence>
<protein>
    <submittedName>
        <fullName evidence="2">Heme oxygenase (Staphylobilin-producing)</fullName>
    </submittedName>
</protein>
<feature type="domain" description="ABM" evidence="1">
    <location>
        <begin position="2"/>
        <end position="97"/>
    </location>
</feature>